<proteinExistence type="predicted"/>
<accession>A0A836BR72</accession>
<evidence type="ECO:0000256" key="1">
    <source>
        <dbReference type="SAM" id="MobiDB-lite"/>
    </source>
</evidence>
<name>A0A836BR72_9CHLO</name>
<dbReference type="PANTHER" id="PTHR10259:SF11">
    <property type="entry name" value="THIOPURINE S-METHYLTRANSFERASE"/>
    <property type="match status" value="1"/>
</dbReference>
<dbReference type="SUPFAM" id="SSF53335">
    <property type="entry name" value="S-adenosyl-L-methionine-dependent methyltransferases"/>
    <property type="match status" value="1"/>
</dbReference>
<feature type="compositionally biased region" description="Low complexity" evidence="1">
    <location>
        <begin position="392"/>
        <end position="403"/>
    </location>
</feature>
<keyword evidence="3" id="KW-1185">Reference proteome</keyword>
<feature type="compositionally biased region" description="Basic and acidic residues" evidence="1">
    <location>
        <begin position="326"/>
        <end position="349"/>
    </location>
</feature>
<evidence type="ECO:0000313" key="3">
    <source>
        <dbReference type="Proteomes" id="UP000612055"/>
    </source>
</evidence>
<feature type="region of interest" description="Disordered" evidence="1">
    <location>
        <begin position="60"/>
        <end position="105"/>
    </location>
</feature>
<dbReference type="OrthoDB" id="540453at2759"/>
<dbReference type="Gene3D" id="3.40.50.150">
    <property type="entry name" value="Vaccinia Virus protein VP39"/>
    <property type="match status" value="2"/>
</dbReference>
<feature type="region of interest" description="Disordered" evidence="1">
    <location>
        <begin position="136"/>
        <end position="155"/>
    </location>
</feature>
<gene>
    <name evidence="2" type="ORF">HYH03_016767</name>
</gene>
<dbReference type="GO" id="GO:0008119">
    <property type="term" value="F:thiopurine S-methyltransferase activity"/>
    <property type="evidence" value="ECO:0007669"/>
    <property type="project" value="TreeGrafter"/>
</dbReference>
<dbReference type="PANTHER" id="PTHR10259">
    <property type="entry name" value="THIOPURINE S-METHYLTRANSFERASE"/>
    <property type="match status" value="1"/>
</dbReference>
<feature type="compositionally biased region" description="Low complexity" evidence="1">
    <location>
        <begin position="73"/>
        <end position="86"/>
    </location>
</feature>
<dbReference type="AlphaFoldDB" id="A0A836BR72"/>
<evidence type="ECO:0008006" key="4">
    <source>
        <dbReference type="Google" id="ProtNLM"/>
    </source>
</evidence>
<dbReference type="EMBL" id="JAEHOE010000151">
    <property type="protein sequence ID" value="KAG2484348.1"/>
    <property type="molecule type" value="Genomic_DNA"/>
</dbReference>
<comment type="caution">
    <text evidence="2">The sequence shown here is derived from an EMBL/GenBank/DDBJ whole genome shotgun (WGS) entry which is preliminary data.</text>
</comment>
<dbReference type="InterPro" id="IPR029063">
    <property type="entry name" value="SAM-dependent_MTases_sf"/>
</dbReference>
<reference evidence="2" key="1">
    <citation type="journal article" date="2020" name="bioRxiv">
        <title>Comparative genomics of Chlamydomonas.</title>
        <authorList>
            <person name="Craig R.J."/>
            <person name="Hasan A.R."/>
            <person name="Ness R.W."/>
            <person name="Keightley P.D."/>
        </authorList>
    </citation>
    <scope>NUCLEOTIDE SEQUENCE</scope>
    <source>
        <strain evidence="2">CCAP 11/70</strain>
    </source>
</reference>
<dbReference type="Proteomes" id="UP000612055">
    <property type="component" value="Unassembled WGS sequence"/>
</dbReference>
<feature type="region of interest" description="Disordered" evidence="1">
    <location>
        <begin position="220"/>
        <end position="242"/>
    </location>
</feature>
<protein>
    <recommendedName>
        <fullName evidence="4">Methyltransferase domain-containing protein</fullName>
    </recommendedName>
</protein>
<organism evidence="2 3">
    <name type="scientific">Edaphochlamys debaryana</name>
    <dbReference type="NCBI Taxonomy" id="47281"/>
    <lineage>
        <taxon>Eukaryota</taxon>
        <taxon>Viridiplantae</taxon>
        <taxon>Chlorophyta</taxon>
        <taxon>core chlorophytes</taxon>
        <taxon>Chlorophyceae</taxon>
        <taxon>CS clade</taxon>
        <taxon>Chlamydomonadales</taxon>
        <taxon>Chlamydomonadales incertae sedis</taxon>
        <taxon>Edaphochlamys</taxon>
    </lineage>
</organism>
<evidence type="ECO:0000313" key="2">
    <source>
        <dbReference type="EMBL" id="KAG2484348.1"/>
    </source>
</evidence>
<sequence>MASAAAPIADRDAVALPADQRAKWLSYYANDLTSAPWDTHEVSSQLRSYLCACPASHGVQSSDGLRGPSPRHAAAQAVSAEGTAATAGGGEVSGSARDAAGAGGDGAAGPHLHVCEACAPLRPPAFLAWSRTRSPVASPSTASASQRLPSSPSSSSAPPLCLELCCGTGGSLAFLHGLGMSAVGVELVEAAARLAAQRLAAAGAAARGGSDEAAAVEVVPIREPRPKDSTTASTSPAPHEPITTAIATAPGAGPSARVMAGDLFAAGLPAGAFAFAYDCQGLHAMPPALRPAYVGVLRAALGPGGVALLLLGRDEGAEAEAQAKAGGKEAEGSGTRQRSEEAGTAERVEGAAGVREAGEQAAGSREDGAAEDEGQAVEAGAESVRKRRRSGGEAAEAAGPPAQGSGGQAAAGSGRKGPALLRRPELEALFPAGEWEWLRCEATRFDLTPAYARMPAPPPAWSLLVRRL</sequence>
<feature type="region of interest" description="Disordered" evidence="1">
    <location>
        <begin position="320"/>
        <end position="418"/>
    </location>
</feature>